<dbReference type="GO" id="GO:0034511">
    <property type="term" value="F:U3 snoRNA binding"/>
    <property type="evidence" value="ECO:0007669"/>
    <property type="project" value="InterPro"/>
</dbReference>
<dbReference type="InterPro" id="IPR001680">
    <property type="entry name" value="WD40_rpt"/>
</dbReference>
<dbReference type="InterPro" id="IPR015943">
    <property type="entry name" value="WD40/YVTN_repeat-like_dom_sf"/>
</dbReference>
<evidence type="ECO:0000256" key="5">
    <source>
        <dbReference type="PROSITE-ProRule" id="PRU00221"/>
    </source>
</evidence>
<dbReference type="AlphaFoldDB" id="A0A835HN74"/>
<dbReference type="Proteomes" id="UP000631114">
    <property type="component" value="Unassembled WGS sequence"/>
</dbReference>
<dbReference type="SUPFAM" id="SSF50978">
    <property type="entry name" value="WD40 repeat-like"/>
    <property type="match status" value="1"/>
</dbReference>
<evidence type="ECO:0000256" key="2">
    <source>
        <dbReference type="ARBA" id="ARBA00022574"/>
    </source>
</evidence>
<dbReference type="InterPro" id="IPR036322">
    <property type="entry name" value="WD40_repeat_dom_sf"/>
</dbReference>
<evidence type="ECO:0000256" key="3">
    <source>
        <dbReference type="ARBA" id="ARBA00022737"/>
    </source>
</evidence>
<keyword evidence="8" id="KW-1185">Reference proteome</keyword>
<evidence type="ECO:0000256" key="6">
    <source>
        <dbReference type="SAM" id="MobiDB-lite"/>
    </source>
</evidence>
<feature type="compositionally biased region" description="Basic and acidic residues" evidence="6">
    <location>
        <begin position="1"/>
        <end position="11"/>
    </location>
</feature>
<dbReference type="PROSITE" id="PS50082">
    <property type="entry name" value="WD_REPEATS_2"/>
    <property type="match status" value="3"/>
</dbReference>
<dbReference type="SMART" id="SM00320">
    <property type="entry name" value="WD40"/>
    <property type="match status" value="4"/>
</dbReference>
<keyword evidence="4" id="KW-0539">Nucleus</keyword>
<dbReference type="EMBL" id="JADFTS010000006">
    <property type="protein sequence ID" value="KAF9601128.1"/>
    <property type="molecule type" value="Genomic_DNA"/>
</dbReference>
<comment type="caution">
    <text evidence="7">The sequence shown here is derived from an EMBL/GenBank/DDBJ whole genome shotgun (WGS) entry which is preliminary data.</text>
</comment>
<name>A0A835HN74_9MAGN</name>
<dbReference type="PANTHER" id="PTHR19865">
    <property type="entry name" value="U3 SMALL NUCLEOLAR RNA INTERACTING PROTEIN 2"/>
    <property type="match status" value="1"/>
</dbReference>
<evidence type="ECO:0000256" key="1">
    <source>
        <dbReference type="ARBA" id="ARBA00004123"/>
    </source>
</evidence>
<feature type="repeat" description="WD" evidence="5">
    <location>
        <begin position="116"/>
        <end position="157"/>
    </location>
</feature>
<gene>
    <name evidence="7" type="ORF">IFM89_017033</name>
</gene>
<keyword evidence="3" id="KW-0677">Repeat</keyword>
<reference evidence="7 8" key="1">
    <citation type="submission" date="2020-10" db="EMBL/GenBank/DDBJ databases">
        <title>The Coptis chinensis genome and diversification of protoberbering-type alkaloids.</title>
        <authorList>
            <person name="Wang B."/>
            <person name="Shu S."/>
            <person name="Song C."/>
            <person name="Liu Y."/>
        </authorList>
    </citation>
    <scope>NUCLEOTIDE SEQUENCE [LARGE SCALE GENOMIC DNA]</scope>
    <source>
        <strain evidence="7">HL-2020</strain>
        <tissue evidence="7">Leaf</tissue>
    </source>
</reference>
<accession>A0A835HN74</accession>
<feature type="compositionally biased region" description="Basic and acidic residues" evidence="6">
    <location>
        <begin position="33"/>
        <end position="42"/>
    </location>
</feature>
<feature type="repeat" description="WD" evidence="5">
    <location>
        <begin position="166"/>
        <end position="207"/>
    </location>
</feature>
<dbReference type="PRINTS" id="PR00320">
    <property type="entry name" value="GPROTEINBRPT"/>
</dbReference>
<dbReference type="PROSITE" id="PS50294">
    <property type="entry name" value="WD_REPEATS_REGION"/>
    <property type="match status" value="1"/>
</dbReference>
<dbReference type="PROSITE" id="PS00678">
    <property type="entry name" value="WD_REPEATS_1"/>
    <property type="match status" value="1"/>
</dbReference>
<feature type="repeat" description="WD" evidence="5">
    <location>
        <begin position="209"/>
        <end position="250"/>
    </location>
</feature>
<dbReference type="Gene3D" id="2.130.10.10">
    <property type="entry name" value="YVTN repeat-like/Quinoprotein amine dehydrogenase"/>
    <property type="match status" value="2"/>
</dbReference>
<evidence type="ECO:0000256" key="4">
    <source>
        <dbReference type="ARBA" id="ARBA00023242"/>
    </source>
</evidence>
<comment type="subcellular location">
    <subcellularLocation>
        <location evidence="1">Nucleus</location>
    </subcellularLocation>
</comment>
<dbReference type="InterPro" id="IPR019775">
    <property type="entry name" value="WD40_repeat_CS"/>
</dbReference>
<sequence>MSDRGKKKLEEDQPLPFSEKKKAKLQSCSSSHPKQEQEQAQDKWIYRQDIMGLFTGRERKKLEDYSQPQDLVPKETIVSSLENQLSNILHNNVEPSWEAIGRRVQKKEDCKFVELPVKHSKSVTAVAITNDDKKVISASKDGTIRQWDVNQNRTSQYTLPSRNPKSDPKKEAVLAVAVDAKAVLLAAGGKDSYVYLWDIRTRRHIGELFQGDNQTISSLSFRENTSDLCSGSSKGKFIIWDTRKLRSKKTFNTCENLWGLEWLPGHRLMTFGQKTVRLYKGSIILWNTHRKEYLYTINNAHGQDSMPTAEKMVHSITVCRGSDLAASGGNNGVVRLWEIVRDPKRLQDQERVRSLYAVPLEPRLTGTPLSAGSNGVFMHYLSLSD</sequence>
<organism evidence="7 8">
    <name type="scientific">Coptis chinensis</name>
    <dbReference type="NCBI Taxonomy" id="261450"/>
    <lineage>
        <taxon>Eukaryota</taxon>
        <taxon>Viridiplantae</taxon>
        <taxon>Streptophyta</taxon>
        <taxon>Embryophyta</taxon>
        <taxon>Tracheophyta</taxon>
        <taxon>Spermatophyta</taxon>
        <taxon>Magnoliopsida</taxon>
        <taxon>Ranunculales</taxon>
        <taxon>Ranunculaceae</taxon>
        <taxon>Coptidoideae</taxon>
        <taxon>Coptis</taxon>
    </lineage>
</organism>
<dbReference type="InterPro" id="IPR020472">
    <property type="entry name" value="WD40_PAC1"/>
</dbReference>
<proteinExistence type="predicted"/>
<dbReference type="OrthoDB" id="189968at2759"/>
<dbReference type="PANTHER" id="PTHR19865:SF0">
    <property type="entry name" value="U3 SMALL NUCLEOLAR RNA-INTERACTING PROTEIN 2"/>
    <property type="match status" value="1"/>
</dbReference>
<evidence type="ECO:0000313" key="8">
    <source>
        <dbReference type="Proteomes" id="UP000631114"/>
    </source>
</evidence>
<protein>
    <submittedName>
        <fullName evidence="7">Uncharacterized protein</fullName>
    </submittedName>
</protein>
<feature type="region of interest" description="Disordered" evidence="6">
    <location>
        <begin position="1"/>
        <end position="42"/>
    </location>
</feature>
<dbReference type="Pfam" id="PF00400">
    <property type="entry name" value="WD40"/>
    <property type="match status" value="2"/>
</dbReference>
<keyword evidence="2 5" id="KW-0853">WD repeat</keyword>
<evidence type="ECO:0000313" key="7">
    <source>
        <dbReference type="EMBL" id="KAF9601128.1"/>
    </source>
</evidence>
<dbReference type="GO" id="GO:0032040">
    <property type="term" value="C:small-subunit processome"/>
    <property type="evidence" value="ECO:0007669"/>
    <property type="project" value="TreeGrafter"/>
</dbReference>
<dbReference type="InterPro" id="IPR039241">
    <property type="entry name" value="Rrp9-like"/>
</dbReference>